<dbReference type="GO" id="GO:0016787">
    <property type="term" value="F:hydrolase activity"/>
    <property type="evidence" value="ECO:0007669"/>
    <property type="project" value="UniProtKB-KW"/>
</dbReference>
<dbReference type="eggNOG" id="COG1518">
    <property type="taxonomic scope" value="Bacteria"/>
</dbReference>
<dbReference type="RefSeq" id="WP_009489990.1">
    <property type="nucleotide sequence ID" value="NZ_AMYT01000017.1"/>
</dbReference>
<dbReference type="Pfam" id="PF01867">
    <property type="entry name" value="Cas_Cas1"/>
    <property type="match status" value="1"/>
</dbReference>
<keyword evidence="8 10" id="KW-0464">Manganese</keyword>
<dbReference type="GO" id="GO:0051607">
    <property type="term" value="P:defense response to virus"/>
    <property type="evidence" value="ECO:0007669"/>
    <property type="project" value="UniProtKB-UniRule"/>
</dbReference>
<keyword evidence="6 10" id="KW-0051">Antiviral defense</keyword>
<evidence type="ECO:0000256" key="9">
    <source>
        <dbReference type="ARBA" id="ARBA00038592"/>
    </source>
</evidence>
<evidence type="ECO:0000256" key="3">
    <source>
        <dbReference type="ARBA" id="ARBA00022759"/>
    </source>
</evidence>
<dbReference type="PANTHER" id="PTHR34353">
    <property type="entry name" value="CRISPR-ASSOCIATED ENDONUCLEASE CAS1 1"/>
    <property type="match status" value="1"/>
</dbReference>
<comment type="similarity">
    <text evidence="10">Belongs to the CRISPR-associated endonuclease Cas1 family.</text>
</comment>
<dbReference type="EC" id="3.1.-.-" evidence="10"/>
<dbReference type="EMBL" id="AMYT01000017">
    <property type="protein sequence ID" value="EKU27328.1"/>
    <property type="molecule type" value="Genomic_DNA"/>
</dbReference>
<evidence type="ECO:0000313" key="12">
    <source>
        <dbReference type="Proteomes" id="UP000016057"/>
    </source>
</evidence>
<dbReference type="PATRIC" id="fig|1234409.3.peg.610"/>
<gene>
    <name evidence="10" type="primary">cas1</name>
    <name evidence="11" type="ORF">C683_0659</name>
</gene>
<comment type="subunit">
    <text evidence="9 10">Homodimer, forms a heterotetramer with a Cas2 homodimer.</text>
</comment>
<evidence type="ECO:0000256" key="5">
    <source>
        <dbReference type="ARBA" id="ARBA00022842"/>
    </source>
</evidence>
<comment type="cofactor">
    <cofactor evidence="10">
        <name>Mg(2+)</name>
        <dbReference type="ChEBI" id="CHEBI:18420"/>
    </cofactor>
    <cofactor evidence="10">
        <name>Mn(2+)</name>
        <dbReference type="ChEBI" id="CHEBI:29035"/>
    </cofactor>
</comment>
<dbReference type="Proteomes" id="UP000016057">
    <property type="component" value="Unassembled WGS sequence"/>
</dbReference>
<dbReference type="InterPro" id="IPR002729">
    <property type="entry name" value="CRISPR-assoc_Cas1"/>
</dbReference>
<evidence type="ECO:0000256" key="8">
    <source>
        <dbReference type="ARBA" id="ARBA00023211"/>
    </source>
</evidence>
<dbReference type="GO" id="GO:0004520">
    <property type="term" value="F:DNA endonuclease activity"/>
    <property type="evidence" value="ECO:0007669"/>
    <property type="project" value="InterPro"/>
</dbReference>
<dbReference type="GO" id="GO:0003677">
    <property type="term" value="F:DNA binding"/>
    <property type="evidence" value="ECO:0007669"/>
    <property type="project" value="UniProtKB-KW"/>
</dbReference>
<keyword evidence="12" id="KW-1185">Reference proteome</keyword>
<sequence>MSWRIVHIKEGNRLSLKLTNIEVVKNGESIYIPLQDISIIILEGQRTTITTRLLAKLSEYNIALITCNIKYEPIGIYLPLYKYHRMAKRHQMQIAVPKLFQEIMWSEIIQQKLDNQYQHLQYWDIAEEDVLSTIEKHKSEIALGDRTNKEAIVAKLYFNALFYKNFTREDENGINAGLNFGYTILRTALARLVIANGLIPCLGIHHCNEYNEFNLVDDLIEPFRPFVDYYVQKEIVREDVRYLNYEHRLAIIDLLNQPMRYKSKICTLHEVMQKYVASFVKSLELRDEKQLIKISLDDFISLEE</sequence>
<dbReference type="InterPro" id="IPR042206">
    <property type="entry name" value="CRISPR-assoc_Cas1_C"/>
</dbReference>
<evidence type="ECO:0000256" key="1">
    <source>
        <dbReference type="ARBA" id="ARBA00022722"/>
    </source>
</evidence>
<proteinExistence type="inferred from homology"/>
<dbReference type="InterPro" id="IPR050646">
    <property type="entry name" value="Cas1"/>
</dbReference>
<dbReference type="NCBIfam" id="TIGR03639">
    <property type="entry name" value="cas1_NMENI"/>
    <property type="match status" value="1"/>
</dbReference>
<name>K8ZL80_9ENTE</name>
<evidence type="ECO:0000256" key="2">
    <source>
        <dbReference type="ARBA" id="ARBA00022723"/>
    </source>
</evidence>
<dbReference type="NCBIfam" id="TIGR00287">
    <property type="entry name" value="cas1"/>
    <property type="match status" value="1"/>
</dbReference>
<feature type="binding site" evidence="10">
    <location>
        <position position="206"/>
    </location>
    <ligand>
        <name>Mn(2+)</name>
        <dbReference type="ChEBI" id="CHEBI:29035"/>
    </ligand>
</feature>
<dbReference type="STRING" id="1234409.C683_0659"/>
<dbReference type="HAMAP" id="MF_01470">
    <property type="entry name" value="Cas1"/>
    <property type="match status" value="1"/>
</dbReference>
<dbReference type="GO" id="GO:0043571">
    <property type="term" value="P:maintenance of CRISPR repeat elements"/>
    <property type="evidence" value="ECO:0007669"/>
    <property type="project" value="UniProtKB-UniRule"/>
</dbReference>
<evidence type="ECO:0000256" key="4">
    <source>
        <dbReference type="ARBA" id="ARBA00022801"/>
    </source>
</evidence>
<evidence type="ECO:0000256" key="7">
    <source>
        <dbReference type="ARBA" id="ARBA00023125"/>
    </source>
</evidence>
<evidence type="ECO:0000313" key="11">
    <source>
        <dbReference type="EMBL" id="EKU27328.1"/>
    </source>
</evidence>
<protein>
    <recommendedName>
        <fullName evidence="10">CRISPR-associated endonuclease Cas1</fullName>
        <ecNumber evidence="10">3.1.-.-</ecNumber>
    </recommendedName>
</protein>
<feature type="binding site" evidence="10">
    <location>
        <position position="150"/>
    </location>
    <ligand>
        <name>Mn(2+)</name>
        <dbReference type="ChEBI" id="CHEBI:29035"/>
    </ligand>
</feature>
<feature type="binding site" evidence="10">
    <location>
        <position position="221"/>
    </location>
    <ligand>
        <name>Mn(2+)</name>
        <dbReference type="ChEBI" id="CHEBI:29035"/>
    </ligand>
</feature>
<dbReference type="GO" id="GO:0046872">
    <property type="term" value="F:metal ion binding"/>
    <property type="evidence" value="ECO:0007669"/>
    <property type="project" value="UniProtKB-UniRule"/>
</dbReference>
<keyword evidence="5 10" id="KW-0460">Magnesium</keyword>
<comment type="caution">
    <text evidence="11">The sequence shown here is derived from an EMBL/GenBank/DDBJ whole genome shotgun (WGS) entry which is preliminary data.</text>
</comment>
<dbReference type="OrthoDB" id="9803119at2"/>
<dbReference type="Gene3D" id="1.20.120.920">
    <property type="entry name" value="CRISPR-associated endonuclease Cas1, C-terminal domain"/>
    <property type="match status" value="1"/>
</dbReference>
<dbReference type="PANTHER" id="PTHR34353:SF2">
    <property type="entry name" value="CRISPR-ASSOCIATED ENDONUCLEASE CAS1 1"/>
    <property type="match status" value="1"/>
</dbReference>
<evidence type="ECO:0000256" key="6">
    <source>
        <dbReference type="ARBA" id="ARBA00023118"/>
    </source>
</evidence>
<keyword evidence="2 10" id="KW-0479">Metal-binding</keyword>
<evidence type="ECO:0000256" key="10">
    <source>
        <dbReference type="HAMAP-Rule" id="MF_01470"/>
    </source>
</evidence>
<accession>K8ZL80</accession>
<keyword evidence="7 10" id="KW-0238">DNA-binding</keyword>
<dbReference type="AlphaFoldDB" id="K8ZL80"/>
<keyword evidence="4 10" id="KW-0378">Hydrolase</keyword>
<keyword evidence="3 10" id="KW-0255">Endonuclease</keyword>
<comment type="function">
    <text evidence="10">CRISPR (clustered regularly interspaced short palindromic repeat), is an adaptive immune system that provides protection against mobile genetic elements (viruses, transposable elements and conjugative plasmids). CRISPR clusters contain spacers, sequences complementary to antecedent mobile elements, and target invading nucleic acids. CRISPR clusters are transcribed and processed into CRISPR RNA (crRNA). Acts as a dsDNA endonuclease. Involved in the integration of spacer DNA into the CRISPR cassette.</text>
</comment>
<reference evidence="11 12" key="1">
    <citation type="journal article" date="2013" name="Genome Announc.">
        <title>Draft Genome Sequence of Catellicoccus marimammalium, a Novel Species Commonly Found in Gull Feces.</title>
        <authorList>
            <person name="Weigand M.R."/>
            <person name="Ryu H."/>
            <person name="Bozcek L."/>
            <person name="Konstantinidis K.T."/>
            <person name="Santo Domingo J.W."/>
        </authorList>
    </citation>
    <scope>NUCLEOTIDE SEQUENCE [LARGE SCALE GENOMIC DNA]</scope>
    <source>
        <strain evidence="11 12">M35/04/3</strain>
    </source>
</reference>
<keyword evidence="1 10" id="KW-0540">Nuclease</keyword>
<dbReference type="InterPro" id="IPR019855">
    <property type="entry name" value="CRISPR-assoc_Cas1_NMENI"/>
</dbReference>
<organism evidence="11 12">
    <name type="scientific">Catellicoccus marimammalium M35/04/3</name>
    <dbReference type="NCBI Taxonomy" id="1234409"/>
    <lineage>
        <taxon>Bacteria</taxon>
        <taxon>Bacillati</taxon>
        <taxon>Bacillota</taxon>
        <taxon>Bacilli</taxon>
        <taxon>Lactobacillales</taxon>
        <taxon>Enterococcaceae</taxon>
        <taxon>Catellicoccus</taxon>
    </lineage>
</organism>